<evidence type="ECO:0000256" key="10">
    <source>
        <dbReference type="ARBA" id="ARBA00049187"/>
    </source>
</evidence>
<accession>A0ABS9GWQ0</accession>
<keyword evidence="7 11" id="KW-0520">NAD</keyword>
<dbReference type="InterPro" id="IPR036188">
    <property type="entry name" value="FAD/NAD-bd_sf"/>
</dbReference>
<dbReference type="Pfam" id="PF07992">
    <property type="entry name" value="Pyr_redox_2"/>
    <property type="match status" value="1"/>
</dbReference>
<protein>
    <recommendedName>
        <fullName evidence="3 11">Dihydrolipoyl dehydrogenase</fullName>
        <ecNumber evidence="2 11">1.8.1.4</ecNumber>
    </recommendedName>
</protein>
<dbReference type="EC" id="1.8.1.4" evidence="2 11"/>
<evidence type="ECO:0000256" key="3">
    <source>
        <dbReference type="ARBA" id="ARBA00016961"/>
    </source>
</evidence>
<dbReference type="PRINTS" id="PR00411">
    <property type="entry name" value="PNDRDTASEI"/>
</dbReference>
<sequence length="481" mass="51789">MVVGEVIQERELIIVGGGPGGYNAAIRAAQLGLEVTLVEKGELGGVCLSKGCIPSKLFAHTAEKLSDWKHMQQLGIEAGEPNFNMAQHQKYMDQTVTGLQKGVQALCKANKIEVINGSASFMTGNRIGIETGDTFEMYKYEKAIVATGAKPFVPESVELSTDRVYSAQDIYAIEDVPEHLVIYGSDYIALEAATSFNALGAKVTLVLDAESDFGFDTEINKELNRVLKKSKVKVIKECSLESVEAEKNNVTLHVLKDGEKLTVEGSHLLVSTGFRPNTKDIGLEPFKLETDEEGFLVVNENSETSTKGIYAVGDVTIGQSLAVKAIKQGKVAAEHCAGQISELNLRYIPTVVHTSTPIAYAGLSEDEAVAEGFEVTTGQFSMSGNGFAGIKGKKEGLVKIVKDSKTDLLLGVHMIGQGAVEMISSGVTALEMAARDEDILYPFYPHPSFNEGWLEALESMTGTAIHIPPNKQQKKDAQPVG</sequence>
<dbReference type="PROSITE" id="PS00076">
    <property type="entry name" value="PYRIDINE_REDOX_1"/>
    <property type="match status" value="1"/>
</dbReference>
<dbReference type="Proteomes" id="UP001649381">
    <property type="component" value="Unassembled WGS sequence"/>
</dbReference>
<evidence type="ECO:0000259" key="13">
    <source>
        <dbReference type="Pfam" id="PF07992"/>
    </source>
</evidence>
<evidence type="ECO:0000256" key="7">
    <source>
        <dbReference type="ARBA" id="ARBA00023027"/>
    </source>
</evidence>
<evidence type="ECO:0000256" key="1">
    <source>
        <dbReference type="ARBA" id="ARBA00007532"/>
    </source>
</evidence>
<dbReference type="RefSeq" id="WP_236330601.1">
    <property type="nucleotide sequence ID" value="NZ_JAKIJS010000001.1"/>
</dbReference>
<evidence type="ECO:0000313" key="15">
    <source>
        <dbReference type="Proteomes" id="UP001649381"/>
    </source>
</evidence>
<dbReference type="PANTHER" id="PTHR22912">
    <property type="entry name" value="DISULFIDE OXIDOREDUCTASE"/>
    <property type="match status" value="1"/>
</dbReference>
<feature type="domain" description="Pyridine nucleotide-disulphide oxidoreductase dimerisation" evidence="12">
    <location>
        <begin position="348"/>
        <end position="456"/>
    </location>
</feature>
<evidence type="ECO:0000256" key="9">
    <source>
        <dbReference type="ARBA" id="ARBA00023284"/>
    </source>
</evidence>
<dbReference type="Gene3D" id="3.30.390.30">
    <property type="match status" value="1"/>
</dbReference>
<dbReference type="NCBIfam" id="TIGR01350">
    <property type="entry name" value="lipoamide_DH"/>
    <property type="match status" value="1"/>
</dbReference>
<dbReference type="GO" id="GO:0004148">
    <property type="term" value="F:dihydrolipoyl dehydrogenase (NADH) activity"/>
    <property type="evidence" value="ECO:0007669"/>
    <property type="project" value="UniProtKB-EC"/>
</dbReference>
<dbReference type="InterPro" id="IPR016156">
    <property type="entry name" value="FAD/NAD-linked_Rdtase_dimer_sf"/>
</dbReference>
<proteinExistence type="inferred from homology"/>
<evidence type="ECO:0000256" key="11">
    <source>
        <dbReference type="RuleBase" id="RU003692"/>
    </source>
</evidence>
<keyword evidence="15" id="KW-1185">Reference proteome</keyword>
<gene>
    <name evidence="14" type="primary">lpdA</name>
    <name evidence="14" type="ORF">L2716_00800</name>
</gene>
<keyword evidence="8" id="KW-1015">Disulfide bond</keyword>
<reference evidence="14 15" key="1">
    <citation type="submission" date="2022-01" db="EMBL/GenBank/DDBJ databases">
        <title>Alkalihalobacillus sp. EGI L200015, a novel bacterium isolated from a salt lake sediment.</title>
        <authorList>
            <person name="Gao L."/>
            <person name="Fang B.-Z."/>
            <person name="Li W.-J."/>
        </authorList>
    </citation>
    <scope>NUCLEOTIDE SEQUENCE [LARGE SCALE GENOMIC DNA]</scope>
    <source>
        <strain evidence="14 15">KCTC 12718</strain>
    </source>
</reference>
<dbReference type="Gene3D" id="3.50.50.60">
    <property type="entry name" value="FAD/NAD(P)-binding domain"/>
    <property type="match status" value="2"/>
</dbReference>
<keyword evidence="4 11" id="KW-0285">Flavoprotein</keyword>
<evidence type="ECO:0000259" key="12">
    <source>
        <dbReference type="Pfam" id="PF02852"/>
    </source>
</evidence>
<dbReference type="InterPro" id="IPR023753">
    <property type="entry name" value="FAD/NAD-binding_dom"/>
</dbReference>
<name>A0ABS9GWQ0_9BACL</name>
<dbReference type="PIRSF" id="PIRSF000350">
    <property type="entry name" value="Mercury_reductase_MerA"/>
    <property type="match status" value="1"/>
</dbReference>
<comment type="miscellaneous">
    <text evidence="11">The active site is a redox-active disulfide bond.</text>
</comment>
<dbReference type="InterPro" id="IPR012999">
    <property type="entry name" value="Pyr_OxRdtase_I_AS"/>
</dbReference>
<dbReference type="InterPro" id="IPR050151">
    <property type="entry name" value="Class-I_Pyr_Nuc-Dis_Oxidored"/>
</dbReference>
<dbReference type="InterPro" id="IPR006258">
    <property type="entry name" value="Lipoamide_DH"/>
</dbReference>
<evidence type="ECO:0000256" key="4">
    <source>
        <dbReference type="ARBA" id="ARBA00022630"/>
    </source>
</evidence>
<evidence type="ECO:0000256" key="2">
    <source>
        <dbReference type="ARBA" id="ARBA00012608"/>
    </source>
</evidence>
<organism evidence="14 15">
    <name type="scientific">Pseudalkalibacillus berkeleyi</name>
    <dbReference type="NCBI Taxonomy" id="1069813"/>
    <lineage>
        <taxon>Bacteria</taxon>
        <taxon>Bacillati</taxon>
        <taxon>Bacillota</taxon>
        <taxon>Bacilli</taxon>
        <taxon>Bacillales</taxon>
        <taxon>Fictibacillaceae</taxon>
        <taxon>Pseudalkalibacillus</taxon>
    </lineage>
</organism>
<dbReference type="PRINTS" id="PR00368">
    <property type="entry name" value="FADPNR"/>
</dbReference>
<dbReference type="PANTHER" id="PTHR22912:SF151">
    <property type="entry name" value="DIHYDROLIPOYL DEHYDROGENASE, MITOCHONDRIAL"/>
    <property type="match status" value="1"/>
</dbReference>
<dbReference type="EMBL" id="JAKIJS010000001">
    <property type="protein sequence ID" value="MCF6136246.1"/>
    <property type="molecule type" value="Genomic_DNA"/>
</dbReference>
<dbReference type="SUPFAM" id="SSF55424">
    <property type="entry name" value="FAD/NAD-linked reductases, dimerisation (C-terminal) domain"/>
    <property type="match status" value="1"/>
</dbReference>
<evidence type="ECO:0000256" key="5">
    <source>
        <dbReference type="ARBA" id="ARBA00022827"/>
    </source>
</evidence>
<keyword evidence="9 11" id="KW-0676">Redox-active center</keyword>
<dbReference type="InterPro" id="IPR004099">
    <property type="entry name" value="Pyr_nucl-diS_OxRdtase_dimer"/>
</dbReference>
<feature type="domain" description="FAD/NAD(P)-binding" evidence="13">
    <location>
        <begin position="11"/>
        <end position="329"/>
    </location>
</feature>
<dbReference type="SUPFAM" id="SSF51905">
    <property type="entry name" value="FAD/NAD(P)-binding domain"/>
    <property type="match status" value="1"/>
</dbReference>
<evidence type="ECO:0000313" key="14">
    <source>
        <dbReference type="EMBL" id="MCF6136246.1"/>
    </source>
</evidence>
<keyword evidence="5 11" id="KW-0274">FAD</keyword>
<comment type="caution">
    <text evidence="14">The sequence shown here is derived from an EMBL/GenBank/DDBJ whole genome shotgun (WGS) entry which is preliminary data.</text>
</comment>
<evidence type="ECO:0000256" key="6">
    <source>
        <dbReference type="ARBA" id="ARBA00023002"/>
    </source>
</evidence>
<dbReference type="InterPro" id="IPR001100">
    <property type="entry name" value="Pyr_nuc-diS_OxRdtase"/>
</dbReference>
<dbReference type="Pfam" id="PF02852">
    <property type="entry name" value="Pyr_redox_dim"/>
    <property type="match status" value="1"/>
</dbReference>
<evidence type="ECO:0000256" key="8">
    <source>
        <dbReference type="ARBA" id="ARBA00023157"/>
    </source>
</evidence>
<comment type="cofactor">
    <cofactor evidence="11">
        <name>FAD</name>
        <dbReference type="ChEBI" id="CHEBI:57692"/>
    </cofactor>
    <text evidence="11">Binds 1 FAD per subunit.</text>
</comment>
<keyword evidence="6 11" id="KW-0560">Oxidoreductase</keyword>
<comment type="catalytic activity">
    <reaction evidence="10 11">
        <text>N(6)-[(R)-dihydrolipoyl]-L-lysyl-[protein] + NAD(+) = N(6)-[(R)-lipoyl]-L-lysyl-[protein] + NADH + H(+)</text>
        <dbReference type="Rhea" id="RHEA:15045"/>
        <dbReference type="Rhea" id="RHEA-COMP:10474"/>
        <dbReference type="Rhea" id="RHEA-COMP:10475"/>
        <dbReference type="ChEBI" id="CHEBI:15378"/>
        <dbReference type="ChEBI" id="CHEBI:57540"/>
        <dbReference type="ChEBI" id="CHEBI:57945"/>
        <dbReference type="ChEBI" id="CHEBI:83099"/>
        <dbReference type="ChEBI" id="CHEBI:83100"/>
        <dbReference type="EC" id="1.8.1.4"/>
    </reaction>
</comment>
<comment type="similarity">
    <text evidence="1 11">Belongs to the class-I pyridine nucleotide-disulfide oxidoreductase family.</text>
</comment>